<gene>
    <name evidence="2" type="ordered locus">BN6_39760</name>
</gene>
<dbReference type="Proteomes" id="UP000006281">
    <property type="component" value="Chromosome"/>
</dbReference>
<accession>K0K3Y7</accession>
<evidence type="ECO:0000313" key="2">
    <source>
        <dbReference type="EMBL" id="CCH31263.1"/>
    </source>
</evidence>
<organism evidence="2 3">
    <name type="scientific">Saccharothrix espanaensis (strain ATCC 51144 / DSM 44229 / JCM 9112 / NBRC 15066 / NRRL 15764)</name>
    <dbReference type="NCBI Taxonomy" id="1179773"/>
    <lineage>
        <taxon>Bacteria</taxon>
        <taxon>Bacillati</taxon>
        <taxon>Actinomycetota</taxon>
        <taxon>Actinomycetes</taxon>
        <taxon>Pseudonocardiales</taxon>
        <taxon>Pseudonocardiaceae</taxon>
        <taxon>Saccharothrix</taxon>
    </lineage>
</organism>
<sequence length="144" mass="15628">MRHVTYWPGPVGGTVVIMANSGRLAHLVAWGCDVWVRRRWDLCAVVCWQLLLAQFGVGCFVARALVVALFRDRGGRSWWQRLAAVDVVELALDAAGLPGALLAQWAVLVVWLHRKAAPRRRAGLRGGTTWHGGVVPRGGATGAT</sequence>
<keyword evidence="3" id="KW-1185">Reference proteome</keyword>
<dbReference type="STRING" id="1179773.BN6_39760"/>
<dbReference type="EMBL" id="HE804045">
    <property type="protein sequence ID" value="CCH31263.1"/>
    <property type="molecule type" value="Genomic_DNA"/>
</dbReference>
<keyword evidence="1" id="KW-0812">Transmembrane</keyword>
<evidence type="ECO:0000313" key="3">
    <source>
        <dbReference type="Proteomes" id="UP000006281"/>
    </source>
</evidence>
<proteinExistence type="predicted"/>
<keyword evidence="1" id="KW-1133">Transmembrane helix</keyword>
<reference evidence="2 3" key="1">
    <citation type="journal article" date="2012" name="BMC Genomics">
        <title>Complete genome sequence of Saccharothrix espanaensis DSM 44229T and comparison to the other completely sequenced Pseudonocardiaceae.</title>
        <authorList>
            <person name="Strobel T."/>
            <person name="Al-Dilaimi A."/>
            <person name="Blom J."/>
            <person name="Gessner A."/>
            <person name="Kalinowski J."/>
            <person name="Luzhetska M."/>
            <person name="Puhler A."/>
            <person name="Szczepanowski R."/>
            <person name="Bechthold A."/>
            <person name="Ruckert C."/>
        </authorList>
    </citation>
    <scope>NUCLEOTIDE SEQUENCE [LARGE SCALE GENOMIC DNA]</scope>
    <source>
        <strain evidence="3">ATCC 51144 / DSM 44229 / JCM 9112 / NBRC 15066 / NRRL 15764</strain>
    </source>
</reference>
<dbReference type="PATRIC" id="fig|1179773.3.peg.3978"/>
<dbReference type="HOGENOM" id="CLU_1795090_0_0_11"/>
<dbReference type="AlphaFoldDB" id="K0K3Y7"/>
<feature type="transmembrane region" description="Helical" evidence="1">
    <location>
        <begin position="90"/>
        <end position="112"/>
    </location>
</feature>
<keyword evidence="1" id="KW-0472">Membrane</keyword>
<dbReference type="KEGG" id="sesp:BN6_39760"/>
<name>K0K3Y7_SACES</name>
<feature type="transmembrane region" description="Helical" evidence="1">
    <location>
        <begin position="45"/>
        <end position="70"/>
    </location>
</feature>
<protein>
    <submittedName>
        <fullName evidence="2">Putative membrane protein</fullName>
    </submittedName>
</protein>
<evidence type="ECO:0000256" key="1">
    <source>
        <dbReference type="SAM" id="Phobius"/>
    </source>
</evidence>